<sequence length="857" mass="96700">MYSSTGIPDDGGALFTVDHNPRASYRREFEEMENRIRRCERQRAELERQFEDLMRERADCEKAAVRAMRQRQRRQMEAERQRAERNESILRMLNKIDLQAASLAAKTDRLKMLKTQYEMYLMRTWSTASQALPAYSVPMLTAPPVPVPKPPPQSPPRSEFVQYLTDLTHQQTASLSAIPPPTALSNYLASQQKPFALTPSHGAPLERPYSRALNSNASLQDDIATINYGASSTPMGGTRASKFEMSNEDFIRYIDSEVLKEPIPKVSIVAPSPVAEVAEVKQTGGAYLEDATMSEDEPVGELASKLQEFSMMVADAENKNSTKAQAQDDIQQLDEVMESDKKLDAQEAQEEKEDRRFEAASVDETFEDDRVTDVTTNSKEYHYNQREKQDDQFDPKVQDNVVAQETKIPYDVEEYQPDKENPRDLHAAIPQEEQITNDEVMHEPSDANLDYLEGAPQMDQNVYNPVQSEDPPYNNQQYGASSEAMQSALTPEVTSEQQQQQPIQQFEGRNQHWTTARQALRSKAFPGVSSKPPSPETDQAEQGYAEGIQNEATEIEEPANEDQTAVQSAVPESDPPNTEYPMYSTESNDPYYQTDQSAEQMQTAQTTSDQGYHNDAMGQPVEYQQHDGQQSVAYQYVTNQEGQYADGTDGEQAQYQYQEATDPMASSYATQEGYQADPNQQYQYDENAQYYNDQQAYDAQYYSQDPQQQQQQQQYYMDESNQQVEGQYEQPQEQPAEQYPTTTEPNGDQTAYYPPDGQYEQSTLANPEHMEPAPASTAASIPGDTQLVAEQKKPVEPAAVIEPTMVQDKQEQKATDVSPPAQTTDEQRLAKKEGDPGSDVPTLSTVNDESDFDFSSQ</sequence>
<feature type="compositionally biased region" description="Polar residues" evidence="2">
    <location>
        <begin position="507"/>
        <end position="517"/>
    </location>
</feature>
<feature type="compositionally biased region" description="Polar residues" evidence="2">
    <location>
        <begin position="584"/>
        <end position="611"/>
    </location>
</feature>
<dbReference type="AlphaFoldDB" id="A0A182XXK4"/>
<evidence type="ECO:0000256" key="1">
    <source>
        <dbReference type="SAM" id="Coils"/>
    </source>
</evidence>
<dbReference type="VEuPathDB" id="VectorBase:ASTEI20_044406"/>
<proteinExistence type="predicted"/>
<keyword evidence="4" id="KW-1185">Reference proteome</keyword>
<keyword evidence="1" id="KW-0175">Coiled coil</keyword>
<feature type="coiled-coil region" evidence="1">
    <location>
        <begin position="22"/>
        <end position="86"/>
    </location>
</feature>
<feature type="compositionally biased region" description="Polar residues" evidence="2">
    <location>
        <begin position="319"/>
        <end position="330"/>
    </location>
</feature>
<evidence type="ECO:0000313" key="3">
    <source>
        <dbReference type="EnsemblMetazoa" id="ASTEI00940-PA"/>
    </source>
</evidence>
<dbReference type="Proteomes" id="UP000076408">
    <property type="component" value="Unassembled WGS sequence"/>
</dbReference>
<feature type="compositionally biased region" description="Basic and acidic residues" evidence="2">
    <location>
        <begin position="825"/>
        <end position="835"/>
    </location>
</feature>
<feature type="compositionally biased region" description="Polar residues" evidence="2">
    <location>
        <begin position="626"/>
        <end position="642"/>
    </location>
</feature>
<reference evidence="4" key="1">
    <citation type="journal article" date="2014" name="Genome Biol.">
        <title>Genome analysis of a major urban malaria vector mosquito, Anopheles stephensi.</title>
        <authorList>
            <person name="Jiang X."/>
            <person name="Peery A."/>
            <person name="Hall A.B."/>
            <person name="Sharma A."/>
            <person name="Chen X.G."/>
            <person name="Waterhouse R.M."/>
            <person name="Komissarov A."/>
            <person name="Riehle M.M."/>
            <person name="Shouche Y."/>
            <person name="Sharakhova M.V."/>
            <person name="Lawson D."/>
            <person name="Pakpour N."/>
            <person name="Arensburger P."/>
            <person name="Davidson V.L."/>
            <person name="Eiglmeier K."/>
            <person name="Emrich S."/>
            <person name="George P."/>
            <person name="Kennedy R.C."/>
            <person name="Mane S.P."/>
            <person name="Maslen G."/>
            <person name="Oringanje C."/>
            <person name="Qi Y."/>
            <person name="Settlage R."/>
            <person name="Tojo M."/>
            <person name="Tubio J.M."/>
            <person name="Unger M.F."/>
            <person name="Wang B."/>
            <person name="Vernick K.D."/>
            <person name="Ribeiro J.M."/>
            <person name="James A.A."/>
            <person name="Michel K."/>
            <person name="Riehle M.A."/>
            <person name="Luckhart S."/>
            <person name="Sharakhov I.V."/>
            <person name="Tu Z."/>
        </authorList>
    </citation>
    <scope>NUCLEOTIDE SEQUENCE [LARGE SCALE GENOMIC DNA]</scope>
    <source>
        <strain evidence="4">Indian</strain>
    </source>
</reference>
<organism evidence="3 4">
    <name type="scientific">Anopheles stephensi</name>
    <name type="common">Indo-Pakistan malaria mosquito</name>
    <dbReference type="NCBI Taxonomy" id="30069"/>
    <lineage>
        <taxon>Eukaryota</taxon>
        <taxon>Metazoa</taxon>
        <taxon>Ecdysozoa</taxon>
        <taxon>Arthropoda</taxon>
        <taxon>Hexapoda</taxon>
        <taxon>Insecta</taxon>
        <taxon>Pterygota</taxon>
        <taxon>Neoptera</taxon>
        <taxon>Endopterygota</taxon>
        <taxon>Diptera</taxon>
        <taxon>Nematocera</taxon>
        <taxon>Culicoidea</taxon>
        <taxon>Culicidae</taxon>
        <taxon>Anophelinae</taxon>
        <taxon>Anopheles</taxon>
    </lineage>
</organism>
<evidence type="ECO:0000256" key="2">
    <source>
        <dbReference type="SAM" id="MobiDB-lite"/>
    </source>
</evidence>
<dbReference type="VEuPathDB" id="VectorBase:ASTE002157"/>
<dbReference type="VEuPathDB" id="VectorBase:ASTEI00940"/>
<evidence type="ECO:0000313" key="4">
    <source>
        <dbReference type="Proteomes" id="UP000076408"/>
    </source>
</evidence>
<feature type="compositionally biased region" description="Low complexity" evidence="2">
    <location>
        <begin position="689"/>
        <end position="745"/>
    </location>
</feature>
<feature type="compositionally biased region" description="Basic and acidic residues" evidence="2">
    <location>
        <begin position="379"/>
        <end position="397"/>
    </location>
</feature>
<feature type="compositionally biased region" description="Polar residues" evidence="2">
    <location>
        <begin position="458"/>
        <end position="496"/>
    </location>
</feature>
<reference evidence="3" key="2">
    <citation type="submission" date="2020-05" db="UniProtKB">
        <authorList>
            <consortium name="EnsemblMetazoa"/>
        </authorList>
    </citation>
    <scope>IDENTIFICATION</scope>
    <source>
        <strain evidence="3">Indian</strain>
    </source>
</reference>
<dbReference type="OMA" id="LPERMTH"/>
<feature type="compositionally biased region" description="Basic and acidic residues" evidence="2">
    <location>
        <begin position="416"/>
        <end position="426"/>
    </location>
</feature>
<dbReference type="EnsemblMetazoa" id="ASTEI00940-RA">
    <property type="protein sequence ID" value="ASTEI00940-PA"/>
    <property type="gene ID" value="ASTEI00940"/>
</dbReference>
<feature type="region of interest" description="Disordered" evidence="2">
    <location>
        <begin position="316"/>
        <end position="857"/>
    </location>
</feature>
<feature type="compositionally biased region" description="Polar residues" evidence="2">
    <location>
        <begin position="667"/>
        <end position="686"/>
    </location>
</feature>
<feature type="compositionally biased region" description="Acidic residues" evidence="2">
    <location>
        <begin position="848"/>
        <end position="857"/>
    </location>
</feature>
<protein>
    <submittedName>
        <fullName evidence="3">Uncharacterized protein</fullName>
    </submittedName>
</protein>
<accession>A0A182XXK4</accession>
<name>A0A182XXK4_ANOST</name>